<name>A0ABU2DS81_9MICC</name>
<dbReference type="InterPro" id="IPR016181">
    <property type="entry name" value="Acyl_CoA_acyltransferase"/>
</dbReference>
<dbReference type="PANTHER" id="PTHR43792">
    <property type="entry name" value="GNAT FAMILY, PUTATIVE (AFU_ORTHOLOGUE AFUA_3G00765)-RELATED-RELATED"/>
    <property type="match status" value="1"/>
</dbReference>
<dbReference type="Proteomes" id="UP001251870">
    <property type="component" value="Unassembled WGS sequence"/>
</dbReference>
<keyword evidence="2" id="KW-0012">Acyltransferase</keyword>
<evidence type="ECO:0000256" key="2">
    <source>
        <dbReference type="ARBA" id="ARBA00023315"/>
    </source>
</evidence>
<accession>A0ABU2DS81</accession>
<dbReference type="PROSITE" id="PS51186">
    <property type="entry name" value="GNAT"/>
    <property type="match status" value="1"/>
</dbReference>
<dbReference type="GO" id="GO:0016740">
    <property type="term" value="F:transferase activity"/>
    <property type="evidence" value="ECO:0007669"/>
    <property type="project" value="UniProtKB-KW"/>
</dbReference>
<keyword evidence="1 5" id="KW-0808">Transferase</keyword>
<comment type="similarity">
    <text evidence="3">Belongs to the acetyltransferase family. RimJ subfamily.</text>
</comment>
<evidence type="ECO:0000259" key="4">
    <source>
        <dbReference type="PROSITE" id="PS51186"/>
    </source>
</evidence>
<feature type="domain" description="N-acetyltransferase" evidence="4">
    <location>
        <begin position="10"/>
        <end position="199"/>
    </location>
</feature>
<keyword evidence="6" id="KW-1185">Reference proteome</keyword>
<proteinExistence type="inferred from homology"/>
<evidence type="ECO:0000313" key="5">
    <source>
        <dbReference type="EMBL" id="MDR8019368.1"/>
    </source>
</evidence>
<dbReference type="EMBL" id="JAVKGR010000007">
    <property type="protein sequence ID" value="MDR8019368.1"/>
    <property type="molecule type" value="Genomic_DNA"/>
</dbReference>
<reference evidence="5 6" key="1">
    <citation type="submission" date="2023-09" db="EMBL/GenBank/DDBJ databases">
        <title>Description of three actinobacteria isolated from air of manufacturing shop in a pharmaceutical factory.</title>
        <authorList>
            <person name="Zhang D.-F."/>
        </authorList>
    </citation>
    <scope>NUCLEOTIDE SEQUENCE [LARGE SCALE GENOMIC DNA]</scope>
    <source>
        <strain evidence="5 6">LY-0111</strain>
    </source>
</reference>
<dbReference type="EC" id="2.-.-.-" evidence="5"/>
<dbReference type="InterPro" id="IPR051531">
    <property type="entry name" value="N-acetyltransferase"/>
</dbReference>
<dbReference type="PANTHER" id="PTHR43792:SF8">
    <property type="entry name" value="[RIBOSOMAL PROTEIN US5]-ALANINE N-ACETYLTRANSFERASE"/>
    <property type="match status" value="1"/>
</dbReference>
<comment type="caution">
    <text evidence="5">The sequence shown here is derived from an EMBL/GenBank/DDBJ whole genome shotgun (WGS) entry which is preliminary data.</text>
</comment>
<organism evidence="5 6">
    <name type="scientific">Nesterenkonia aerolata</name>
    <dbReference type="NCBI Taxonomy" id="3074079"/>
    <lineage>
        <taxon>Bacteria</taxon>
        <taxon>Bacillati</taxon>
        <taxon>Actinomycetota</taxon>
        <taxon>Actinomycetes</taxon>
        <taxon>Micrococcales</taxon>
        <taxon>Micrococcaceae</taxon>
        <taxon>Nesterenkonia</taxon>
    </lineage>
</organism>
<protein>
    <submittedName>
        <fullName evidence="5">GNAT family protein</fullName>
        <ecNumber evidence="5">2.-.-.-</ecNumber>
    </submittedName>
</protein>
<dbReference type="InterPro" id="IPR000182">
    <property type="entry name" value="GNAT_dom"/>
</dbReference>
<dbReference type="Gene3D" id="3.40.630.30">
    <property type="match status" value="1"/>
</dbReference>
<evidence type="ECO:0000256" key="3">
    <source>
        <dbReference type="ARBA" id="ARBA00038502"/>
    </source>
</evidence>
<evidence type="ECO:0000313" key="6">
    <source>
        <dbReference type="Proteomes" id="UP001251870"/>
    </source>
</evidence>
<gene>
    <name evidence="5" type="ORF">RIL96_07285</name>
</gene>
<evidence type="ECO:0000256" key="1">
    <source>
        <dbReference type="ARBA" id="ARBA00022679"/>
    </source>
</evidence>
<dbReference type="Pfam" id="PF13302">
    <property type="entry name" value="Acetyltransf_3"/>
    <property type="match status" value="1"/>
</dbReference>
<dbReference type="SUPFAM" id="SSF55729">
    <property type="entry name" value="Acyl-CoA N-acyltransferases (Nat)"/>
    <property type="match status" value="1"/>
</dbReference>
<sequence length="208" mass="22896">MDARTRVGSVLLRPLSLADEHRYLALQLRNEDWLAPWAATTPEDPRTRPDAAGFRASTRALLAQARRGASIPWLIWFAPDSPDAPEGADASEGTGQFRLVGQLTVGPIVAGSARSTSIGYWMDEAHAGRGIMTTAVAAAIDHLFDVRGLHRVEIAIRPENLRSLRVVEKLGLREEGLRRRCLHIGGQWADHRIFAITAEEPRGWTLPA</sequence>
<dbReference type="RefSeq" id="WP_310548357.1">
    <property type="nucleotide sequence ID" value="NZ_JAVKGR010000007.1"/>
</dbReference>